<gene>
    <name evidence="2" type="ORF">N47_E44470</name>
</gene>
<sequence>MSIIKTTVLKPDRADAWDDYVQTHADAHYCHLFNWSRVIGEVYHHKPFYLAAVIRQSAGSQKEEAICGIFPLFRFNALTRKPKFISIPFFDQTGILAKNHAVESVLFAKAIELIENKGASGLEIRQAVPSAFSELLCQKNLRSNVSSIKVSLKVKLGQTHEEMMQKFKSKLRSQIKKGMKNGLESRIGKQELMDPFYTVFSKNMRDLGSPVHSKKLFHSIFKYFYRDAFICVVTYQSQPVAAGFMFRFKSEISNPWASSLREFRHLNTNMFLYWKMIRFACNLGLDRFDMGRSSFGASTYLFKKQWDPEEKQLYWYNWYLDGKQNKVKPESLHIRHWNRLPLVAANSLGPLVRRNISL</sequence>
<feature type="domain" description="BioF2-like acetyltransferase" evidence="1">
    <location>
        <begin position="166"/>
        <end position="294"/>
    </location>
</feature>
<dbReference type="Gene3D" id="3.40.630.30">
    <property type="match status" value="1"/>
</dbReference>
<dbReference type="InterPro" id="IPR038740">
    <property type="entry name" value="BioF2-like_GNAT_dom"/>
</dbReference>
<dbReference type="AlphaFoldDB" id="E1YLF2"/>
<dbReference type="EMBL" id="FR695877">
    <property type="protein sequence ID" value="CBX30935.1"/>
    <property type="molecule type" value="Genomic_DNA"/>
</dbReference>
<dbReference type="InterPro" id="IPR050644">
    <property type="entry name" value="PG_Glycine_Bridge_Synth"/>
</dbReference>
<proteinExistence type="predicted"/>
<evidence type="ECO:0000313" key="2">
    <source>
        <dbReference type="EMBL" id="CBX30935.1"/>
    </source>
</evidence>
<dbReference type="PANTHER" id="PTHR36174">
    <property type="entry name" value="LIPID II:GLYCINE GLYCYLTRANSFERASE"/>
    <property type="match status" value="1"/>
</dbReference>
<reference evidence="2" key="1">
    <citation type="journal article" date="2011" name="Environ. Microbiol.">
        <title>Genomic insights into the metabolic potential of the polycyclic aromatic hydrocarbon degrading sulfate-reducing Deltaproteobacterium N47.</title>
        <authorList>
            <person name="Bergmann F."/>
            <person name="Selesi D."/>
            <person name="Weinmaier T."/>
            <person name="Tischler P."/>
            <person name="Rattei T."/>
            <person name="Meckenstock R.U."/>
        </authorList>
    </citation>
    <scope>NUCLEOTIDE SEQUENCE</scope>
</reference>
<organism evidence="2">
    <name type="scientific">uncultured Desulfobacterium sp</name>
    <dbReference type="NCBI Taxonomy" id="201089"/>
    <lineage>
        <taxon>Bacteria</taxon>
        <taxon>Pseudomonadati</taxon>
        <taxon>Thermodesulfobacteriota</taxon>
        <taxon>Desulfobacteria</taxon>
        <taxon>Desulfobacterales</taxon>
        <taxon>Desulfobacteriaceae</taxon>
        <taxon>Desulfobacterium</taxon>
        <taxon>environmental samples</taxon>
    </lineage>
</organism>
<evidence type="ECO:0000259" key="1">
    <source>
        <dbReference type="Pfam" id="PF13480"/>
    </source>
</evidence>
<name>E1YLF2_9BACT</name>
<dbReference type="InterPro" id="IPR016181">
    <property type="entry name" value="Acyl_CoA_acyltransferase"/>
</dbReference>
<accession>E1YLF2</accession>
<dbReference type="SUPFAM" id="SSF55729">
    <property type="entry name" value="Acyl-CoA N-acyltransferases (Nat)"/>
    <property type="match status" value="1"/>
</dbReference>
<dbReference type="PANTHER" id="PTHR36174:SF1">
    <property type="entry name" value="LIPID II:GLYCINE GLYCYLTRANSFERASE"/>
    <property type="match status" value="1"/>
</dbReference>
<protein>
    <recommendedName>
        <fullName evidence="1">BioF2-like acetyltransferase domain-containing protein</fullName>
    </recommendedName>
</protein>
<dbReference type="Pfam" id="PF13480">
    <property type="entry name" value="Acetyltransf_6"/>
    <property type="match status" value="1"/>
</dbReference>